<protein>
    <recommendedName>
        <fullName evidence="5">Pseudouridine synthase</fullName>
        <ecNumber evidence="5">5.4.99.-</ecNumber>
    </recommendedName>
</protein>
<evidence type="ECO:0000259" key="6">
    <source>
        <dbReference type="SMART" id="SM00363"/>
    </source>
</evidence>
<evidence type="ECO:0000256" key="1">
    <source>
        <dbReference type="ARBA" id="ARBA00000073"/>
    </source>
</evidence>
<dbReference type="SUPFAM" id="SSF55174">
    <property type="entry name" value="Alpha-L RNA-binding motif"/>
    <property type="match status" value="1"/>
</dbReference>
<dbReference type="PROSITE" id="PS01129">
    <property type="entry name" value="PSI_RLU"/>
    <property type="match status" value="1"/>
</dbReference>
<dbReference type="Pfam" id="PF00849">
    <property type="entry name" value="PseudoU_synth_2"/>
    <property type="match status" value="1"/>
</dbReference>
<dbReference type="InterPro" id="IPR020103">
    <property type="entry name" value="PsdUridine_synth_cat_dom_sf"/>
</dbReference>
<comment type="similarity">
    <text evidence="2 5">Belongs to the pseudouridine synthase RluA family.</text>
</comment>
<evidence type="ECO:0000256" key="5">
    <source>
        <dbReference type="RuleBase" id="RU362028"/>
    </source>
</evidence>
<evidence type="ECO:0000313" key="7">
    <source>
        <dbReference type="EMBL" id="MBM6876928.1"/>
    </source>
</evidence>
<dbReference type="Gene3D" id="3.30.2350.10">
    <property type="entry name" value="Pseudouridine synthase"/>
    <property type="match status" value="1"/>
</dbReference>
<dbReference type="InterPro" id="IPR036986">
    <property type="entry name" value="S4_RNA-bd_sf"/>
</dbReference>
<keyword evidence="4" id="KW-0694">RNA-binding</keyword>
<dbReference type="Pfam" id="PF01479">
    <property type="entry name" value="S4"/>
    <property type="match status" value="1"/>
</dbReference>
<evidence type="ECO:0000256" key="2">
    <source>
        <dbReference type="ARBA" id="ARBA00010876"/>
    </source>
</evidence>
<dbReference type="SUPFAM" id="SSF55120">
    <property type="entry name" value="Pseudouridine synthase"/>
    <property type="match status" value="1"/>
</dbReference>
<sequence length="304" mass="34000">MEYLTFGAEKEDVGCRIDLFLAENVEDLSRSGVQKLIASGNIRLNGGSVKANYKLREKDVIDVEIPDAVEPEILPEDIPLDILYEDQDVIVVNKPQGMVVHPAPGHLSGTLVNALLYHCGGELSGINGEKRPGIVHRIDKDTSGVLMIAKNNAAHQSLAEQLAVHSITRKYNAIVYNGFTEDEGTVDQPIGRNPQDRKKMAVTQKHSRRAVTHYRVLERMKNFTLIEAQLETGRTHQIRVHMTYIGHPLLGDTVYGPKKQPFPLEGQVLHARVLGFQHPTTGEYMEFEAPLPPYFEKLVDRLRG</sequence>
<dbReference type="InterPro" id="IPR006225">
    <property type="entry name" value="PsdUridine_synth_RluC/D"/>
</dbReference>
<reference evidence="7 8" key="1">
    <citation type="journal article" date="2021" name="Sci. Rep.">
        <title>The distribution of antibiotic resistance genes in chicken gut microbiota commensals.</title>
        <authorList>
            <person name="Juricova H."/>
            <person name="Matiasovicova J."/>
            <person name="Kubasova T."/>
            <person name="Cejkova D."/>
            <person name="Rychlik I."/>
        </authorList>
    </citation>
    <scope>NUCLEOTIDE SEQUENCE [LARGE SCALE GENOMIC DNA]</scope>
    <source>
        <strain evidence="7 8">An431b</strain>
    </source>
</reference>
<name>A0ABS2G8E9_9FIRM</name>
<organism evidence="7 8">
    <name type="scientific">Anaerotignum lactatifermentans</name>
    <dbReference type="NCBI Taxonomy" id="160404"/>
    <lineage>
        <taxon>Bacteria</taxon>
        <taxon>Bacillati</taxon>
        <taxon>Bacillota</taxon>
        <taxon>Clostridia</taxon>
        <taxon>Lachnospirales</taxon>
        <taxon>Anaerotignaceae</taxon>
        <taxon>Anaerotignum</taxon>
    </lineage>
</organism>
<evidence type="ECO:0000256" key="4">
    <source>
        <dbReference type="PROSITE-ProRule" id="PRU00182"/>
    </source>
</evidence>
<comment type="function">
    <text evidence="5">Responsible for synthesis of pseudouridine from uracil.</text>
</comment>
<evidence type="ECO:0000256" key="3">
    <source>
        <dbReference type="ARBA" id="ARBA00023235"/>
    </source>
</evidence>
<proteinExistence type="inferred from homology"/>
<comment type="catalytic activity">
    <reaction evidence="1 5">
        <text>a uridine in RNA = a pseudouridine in RNA</text>
        <dbReference type="Rhea" id="RHEA:48348"/>
        <dbReference type="Rhea" id="RHEA-COMP:12068"/>
        <dbReference type="Rhea" id="RHEA-COMP:12069"/>
        <dbReference type="ChEBI" id="CHEBI:65314"/>
        <dbReference type="ChEBI" id="CHEBI:65315"/>
    </reaction>
</comment>
<dbReference type="InterPro" id="IPR006145">
    <property type="entry name" value="PsdUridine_synth_RsuA/RluA"/>
</dbReference>
<dbReference type="PANTHER" id="PTHR21600">
    <property type="entry name" value="MITOCHONDRIAL RNA PSEUDOURIDINE SYNTHASE"/>
    <property type="match status" value="1"/>
</dbReference>
<dbReference type="CDD" id="cd02869">
    <property type="entry name" value="PseudoU_synth_RluA_like"/>
    <property type="match status" value="1"/>
</dbReference>
<dbReference type="RefSeq" id="WP_205133123.1">
    <property type="nucleotide sequence ID" value="NZ_JACSNT010000004.1"/>
</dbReference>
<dbReference type="PROSITE" id="PS50889">
    <property type="entry name" value="S4"/>
    <property type="match status" value="1"/>
</dbReference>
<dbReference type="CDD" id="cd00165">
    <property type="entry name" value="S4"/>
    <property type="match status" value="1"/>
</dbReference>
<dbReference type="NCBIfam" id="TIGR00005">
    <property type="entry name" value="rluA_subfam"/>
    <property type="match status" value="1"/>
</dbReference>
<dbReference type="Gene3D" id="3.10.290.10">
    <property type="entry name" value="RNA-binding S4 domain"/>
    <property type="match status" value="1"/>
</dbReference>
<feature type="domain" description="RNA-binding S4" evidence="6">
    <location>
        <begin position="15"/>
        <end position="79"/>
    </location>
</feature>
<dbReference type="Proteomes" id="UP000729290">
    <property type="component" value="Unassembled WGS sequence"/>
</dbReference>
<dbReference type="InterPro" id="IPR050188">
    <property type="entry name" value="RluA_PseudoU_synthase"/>
</dbReference>
<dbReference type="SMART" id="SM00363">
    <property type="entry name" value="S4"/>
    <property type="match status" value="1"/>
</dbReference>
<accession>A0ABS2G8E9</accession>
<dbReference type="EMBL" id="JACSNV010000002">
    <property type="protein sequence ID" value="MBM6876928.1"/>
    <property type="molecule type" value="Genomic_DNA"/>
</dbReference>
<comment type="caution">
    <text evidence="7">The sequence shown here is derived from an EMBL/GenBank/DDBJ whole genome shotgun (WGS) entry which is preliminary data.</text>
</comment>
<dbReference type="InterPro" id="IPR002942">
    <property type="entry name" value="S4_RNA-bd"/>
</dbReference>
<gene>
    <name evidence="7" type="ORF">H9X83_01980</name>
</gene>
<keyword evidence="8" id="KW-1185">Reference proteome</keyword>
<keyword evidence="3 5" id="KW-0413">Isomerase</keyword>
<evidence type="ECO:0000313" key="8">
    <source>
        <dbReference type="Proteomes" id="UP000729290"/>
    </source>
</evidence>
<dbReference type="InterPro" id="IPR006224">
    <property type="entry name" value="PsdUridine_synth_RluA-like_CS"/>
</dbReference>
<dbReference type="EC" id="5.4.99.-" evidence="5"/>
<dbReference type="PANTHER" id="PTHR21600:SF44">
    <property type="entry name" value="RIBOSOMAL LARGE SUBUNIT PSEUDOURIDINE SYNTHASE D"/>
    <property type="match status" value="1"/>
</dbReference>